<dbReference type="OrthoDB" id="2094445at2759"/>
<evidence type="ECO:0000256" key="1">
    <source>
        <dbReference type="ARBA" id="ARBA00004325"/>
    </source>
</evidence>
<dbReference type="PANTHER" id="PTHR28074:SF1">
    <property type="entry name" value="ATP SYNTHASE SUBUNIT K, MITOCHONDRIAL"/>
    <property type="match status" value="1"/>
</dbReference>
<keyword evidence="3" id="KW-0472">Membrane</keyword>
<organism evidence="4 5">
    <name type="scientific">Kluyveromyces dobzhanskii CBS 2104</name>
    <dbReference type="NCBI Taxonomy" id="1427455"/>
    <lineage>
        <taxon>Eukaryota</taxon>
        <taxon>Fungi</taxon>
        <taxon>Dikarya</taxon>
        <taxon>Ascomycota</taxon>
        <taxon>Saccharomycotina</taxon>
        <taxon>Saccharomycetes</taxon>
        <taxon>Saccharomycetales</taxon>
        <taxon>Saccharomycetaceae</taxon>
        <taxon>Kluyveromyces</taxon>
    </lineage>
</organism>
<sequence>MSAAYTILGRTVQPHQLALGTLGAVLLLVVPNPFKSKQPAKPLYTASSKGEEDFIKAYLEKHTAKAEKH</sequence>
<evidence type="ECO:0000313" key="5">
    <source>
        <dbReference type="Proteomes" id="UP000031516"/>
    </source>
</evidence>
<dbReference type="GO" id="GO:0015986">
    <property type="term" value="P:proton motive force-driven ATP synthesis"/>
    <property type="evidence" value="ECO:0007669"/>
    <property type="project" value="TreeGrafter"/>
</dbReference>
<dbReference type="EMBL" id="CCBQ010000041">
    <property type="protein sequence ID" value="CDO94872.1"/>
    <property type="molecule type" value="Genomic_DNA"/>
</dbReference>
<keyword evidence="2" id="KW-0496">Mitochondrion</keyword>
<dbReference type="InterPro" id="IPR021278">
    <property type="entry name" value="ATP19"/>
</dbReference>
<name>A0A0A8L9F7_9SACH</name>
<evidence type="ECO:0000256" key="3">
    <source>
        <dbReference type="ARBA" id="ARBA00023136"/>
    </source>
</evidence>
<accession>A0A0A8L9F7</accession>
<dbReference type="Proteomes" id="UP000031516">
    <property type="component" value="Unassembled WGS sequence"/>
</dbReference>
<gene>
    <name evidence="4" type="ORF">KLDO_g3126</name>
</gene>
<keyword evidence="5" id="KW-1185">Reference proteome</keyword>
<reference evidence="4 5" key="1">
    <citation type="submission" date="2014-03" db="EMBL/GenBank/DDBJ databases">
        <title>The genome of Kluyveromyces dobzhanskii.</title>
        <authorList>
            <person name="Nystedt B."/>
            <person name="Astrom S."/>
        </authorList>
    </citation>
    <scope>NUCLEOTIDE SEQUENCE [LARGE SCALE GENOMIC DNA]</scope>
    <source>
        <strain evidence="4 5">CBS 2104</strain>
    </source>
</reference>
<dbReference type="Pfam" id="PF11022">
    <property type="entry name" value="ATP19"/>
    <property type="match status" value="1"/>
</dbReference>
<proteinExistence type="predicted"/>
<dbReference type="PANTHER" id="PTHR28074">
    <property type="entry name" value="ATP SYNTHASE SUBUNIT K, MITOCHONDRIAL"/>
    <property type="match status" value="1"/>
</dbReference>
<dbReference type="AlphaFoldDB" id="A0A0A8L9F7"/>
<evidence type="ECO:0000313" key="4">
    <source>
        <dbReference type="EMBL" id="CDO94872.1"/>
    </source>
</evidence>
<evidence type="ECO:0000256" key="2">
    <source>
        <dbReference type="ARBA" id="ARBA00023128"/>
    </source>
</evidence>
<protein>
    <submittedName>
        <fullName evidence="4">WGS project CCBQ000000000 data, contig 00008</fullName>
    </submittedName>
</protein>
<comment type="subcellular location">
    <subcellularLocation>
        <location evidence="1">Mitochondrion membrane</location>
    </subcellularLocation>
</comment>
<dbReference type="GO" id="GO:0031966">
    <property type="term" value="C:mitochondrial membrane"/>
    <property type="evidence" value="ECO:0007669"/>
    <property type="project" value="UniProtKB-SubCell"/>
</dbReference>
<comment type="caution">
    <text evidence="4">The sequence shown here is derived from an EMBL/GenBank/DDBJ whole genome shotgun (WGS) entry which is preliminary data.</text>
</comment>